<dbReference type="InterPro" id="IPR003594">
    <property type="entry name" value="HATPase_dom"/>
</dbReference>
<dbReference type="Gene3D" id="3.30.450.20">
    <property type="entry name" value="PAS domain"/>
    <property type="match status" value="4"/>
</dbReference>
<sequence length="986" mass="112497">MENRGVHFTFKKIIDESTDLIFLADGQYPFQIFYSNKSFEAVLNESVVDKTLVDLGVDLTDFRDNQRVKIQIKNRHLSFEYKHHQGFGENYMLFHKGVLVKEPNISLTDNLSSFFENSLDVFGVGEGTSFTWVSNSVTTVLDYMPSEFTDTSLVLFVHPEDREGFKTELNNLKSLNKVATYTYRFKSKFGAYKWMEWNVIYIQDKFHAVGRDIHQVKEDQIRLDSQNQLFRMGEGAAKFGVWEIDLNTYNTVWSREIYDIHQVEEGRVFNIFEWISLCLPQYQSHLKSSFGNLLETGRHFDMKVQISTYNNERKWVRIIGKGEMSGNMIIKAFGTYQDITEEEDMVRELRLYKELLDLTPDSVHITDLDGKLIFQNKVAKARALEERSASSPAVMNFRDIEPVFHKTGAWEKHIDLLRKNKAMLTLSEHLNDLKSPVQVELNTTLVLIQEKEYVLVISRDISERISLESSLRESTRFLERVTDQMPGVLYQLVFGEDGKLHFPYISSGINRIFGISDEEFEKHGGFEALLNRIHPKDVDDFVEGILQSAQTFKSWDGQFRILSQNGEKYKWVQASSIPEKLSNGEITWYGYFTDITDIKKTEDSLEKAKIAAEEANKTKSDFLSMISHEIRTPLNAISGSVYSMLQEALPQHLASSLSTINFATENLITIINDLLDFQKLDFGKLTLEKRPIQVKKLAQMVVDSLTHHAKDTGNELNLWFEGNMDIEVLGDKVRIGQILNNLITNALKFTKGGKVDVKVSNVGLKDNMVSFYFEVKDTGVGIPAEFHEKIFHDFEQVSNSFSRKYGGTGLGLSITKKLLTRMDSTIYLESEVGQGSKFYFTINLEVNTSEAVPIVKDAPVPHDHYSPKLSILVAEDNEVNALVLGKIIRRWGFDYDRVSNGLEAVDAVGKKKYDVILMDIQMPVMNGLLATETIKSISKVPVIALTAASKSEIKEEIQENGFDGYVSKPIDAEQLLLQIQSLVAFN</sequence>
<evidence type="ECO:0000313" key="9">
    <source>
        <dbReference type="EMBL" id="KEO73879.1"/>
    </source>
</evidence>
<evidence type="ECO:0000256" key="2">
    <source>
        <dbReference type="ARBA" id="ARBA00012438"/>
    </source>
</evidence>
<evidence type="ECO:0000259" key="6">
    <source>
        <dbReference type="PROSITE" id="PS50110"/>
    </source>
</evidence>
<dbReference type="InterPro" id="IPR003661">
    <property type="entry name" value="HisK_dim/P_dom"/>
</dbReference>
<keyword evidence="10" id="KW-1185">Reference proteome</keyword>
<dbReference type="PROSITE" id="PS50112">
    <property type="entry name" value="PAS"/>
    <property type="match status" value="1"/>
</dbReference>
<dbReference type="SMART" id="SM00448">
    <property type="entry name" value="REC"/>
    <property type="match status" value="1"/>
</dbReference>
<dbReference type="SMART" id="SM00388">
    <property type="entry name" value="HisKA"/>
    <property type="match status" value="1"/>
</dbReference>
<dbReference type="SUPFAM" id="SSF52172">
    <property type="entry name" value="CheY-like"/>
    <property type="match status" value="1"/>
</dbReference>
<dbReference type="SUPFAM" id="SSF55785">
    <property type="entry name" value="PYP-like sensor domain (PAS domain)"/>
    <property type="match status" value="4"/>
</dbReference>
<dbReference type="InterPro" id="IPR011006">
    <property type="entry name" value="CheY-like_superfamily"/>
</dbReference>
<dbReference type="EC" id="2.7.13.3" evidence="2"/>
<evidence type="ECO:0000256" key="1">
    <source>
        <dbReference type="ARBA" id="ARBA00000085"/>
    </source>
</evidence>
<dbReference type="PANTHER" id="PTHR45339:SF5">
    <property type="entry name" value="HISTIDINE KINASE"/>
    <property type="match status" value="1"/>
</dbReference>
<evidence type="ECO:0000313" key="10">
    <source>
        <dbReference type="Proteomes" id="UP000027821"/>
    </source>
</evidence>
<organism evidence="9 10">
    <name type="scientific">Anditalea andensis</name>
    <dbReference type="NCBI Taxonomy" id="1048983"/>
    <lineage>
        <taxon>Bacteria</taxon>
        <taxon>Pseudomonadati</taxon>
        <taxon>Bacteroidota</taxon>
        <taxon>Cytophagia</taxon>
        <taxon>Cytophagales</taxon>
        <taxon>Cytophagaceae</taxon>
        <taxon>Anditalea</taxon>
    </lineage>
</organism>
<comment type="catalytic activity">
    <reaction evidence="1">
        <text>ATP + protein L-histidine = ADP + protein N-phospho-L-histidine.</text>
        <dbReference type="EC" id="2.7.13.3"/>
    </reaction>
</comment>
<evidence type="ECO:0000259" key="7">
    <source>
        <dbReference type="PROSITE" id="PS50112"/>
    </source>
</evidence>
<evidence type="ECO:0000256" key="3">
    <source>
        <dbReference type="ARBA" id="ARBA00022553"/>
    </source>
</evidence>
<dbReference type="InterPro" id="IPR004358">
    <property type="entry name" value="Sig_transdc_His_kin-like_C"/>
</dbReference>
<accession>A0A074KY46</accession>
<dbReference type="EMBL" id="JMIH01000018">
    <property type="protein sequence ID" value="KEO73879.1"/>
    <property type="molecule type" value="Genomic_DNA"/>
</dbReference>
<dbReference type="Pfam" id="PF00072">
    <property type="entry name" value="Response_reg"/>
    <property type="match status" value="1"/>
</dbReference>
<dbReference type="CDD" id="cd00082">
    <property type="entry name" value="HisKA"/>
    <property type="match status" value="1"/>
</dbReference>
<dbReference type="PROSITE" id="PS50109">
    <property type="entry name" value="HIS_KIN"/>
    <property type="match status" value="1"/>
</dbReference>
<dbReference type="RefSeq" id="WP_035073938.1">
    <property type="nucleotide sequence ID" value="NZ_JMIH01000018.1"/>
</dbReference>
<evidence type="ECO:0000259" key="8">
    <source>
        <dbReference type="PROSITE" id="PS50113"/>
    </source>
</evidence>
<dbReference type="CDD" id="cd17546">
    <property type="entry name" value="REC_hyHK_CKI1_RcsC-like"/>
    <property type="match status" value="1"/>
</dbReference>
<comment type="caution">
    <text evidence="9">The sequence shown here is derived from an EMBL/GenBank/DDBJ whole genome shotgun (WGS) entry which is preliminary data.</text>
</comment>
<dbReference type="Gene3D" id="3.40.50.2300">
    <property type="match status" value="1"/>
</dbReference>
<dbReference type="GO" id="GO:0000155">
    <property type="term" value="F:phosphorelay sensor kinase activity"/>
    <property type="evidence" value="ECO:0007669"/>
    <property type="project" value="InterPro"/>
</dbReference>
<name>A0A074KY46_9BACT</name>
<dbReference type="PANTHER" id="PTHR45339">
    <property type="entry name" value="HYBRID SIGNAL TRANSDUCTION HISTIDINE KINASE J"/>
    <property type="match status" value="1"/>
</dbReference>
<dbReference type="Pfam" id="PF00512">
    <property type="entry name" value="HisKA"/>
    <property type="match status" value="1"/>
</dbReference>
<evidence type="ECO:0000256" key="4">
    <source>
        <dbReference type="PROSITE-ProRule" id="PRU00169"/>
    </source>
</evidence>
<protein>
    <recommendedName>
        <fullName evidence="2">histidine kinase</fullName>
        <ecNumber evidence="2">2.7.13.3</ecNumber>
    </recommendedName>
</protein>
<dbReference type="SUPFAM" id="SSF55874">
    <property type="entry name" value="ATPase domain of HSP90 chaperone/DNA topoisomerase II/histidine kinase"/>
    <property type="match status" value="1"/>
</dbReference>
<keyword evidence="3 4" id="KW-0597">Phosphoprotein</keyword>
<dbReference type="OrthoDB" id="9811889at2"/>
<dbReference type="InterPro" id="IPR000014">
    <property type="entry name" value="PAS"/>
</dbReference>
<dbReference type="Pfam" id="PF08447">
    <property type="entry name" value="PAS_3"/>
    <property type="match status" value="2"/>
</dbReference>
<dbReference type="FunFam" id="3.30.565.10:FF:000010">
    <property type="entry name" value="Sensor histidine kinase RcsC"/>
    <property type="match status" value="1"/>
</dbReference>
<feature type="modified residue" description="4-aspartylphosphate" evidence="4">
    <location>
        <position position="919"/>
    </location>
</feature>
<dbReference type="InterPro" id="IPR036097">
    <property type="entry name" value="HisK_dim/P_sf"/>
</dbReference>
<dbReference type="InterPro" id="IPR001610">
    <property type="entry name" value="PAC"/>
</dbReference>
<dbReference type="PRINTS" id="PR00344">
    <property type="entry name" value="BCTRLSENSOR"/>
</dbReference>
<dbReference type="Proteomes" id="UP000027821">
    <property type="component" value="Unassembled WGS sequence"/>
</dbReference>
<dbReference type="SUPFAM" id="SSF47384">
    <property type="entry name" value="Homodimeric domain of signal transducing histidine kinase"/>
    <property type="match status" value="1"/>
</dbReference>
<dbReference type="PROSITE" id="PS50113">
    <property type="entry name" value="PAC"/>
    <property type="match status" value="1"/>
</dbReference>
<dbReference type="InterPro" id="IPR036890">
    <property type="entry name" value="HATPase_C_sf"/>
</dbReference>
<dbReference type="AlphaFoldDB" id="A0A074KY46"/>
<dbReference type="Gene3D" id="3.30.565.10">
    <property type="entry name" value="Histidine kinase-like ATPase, C-terminal domain"/>
    <property type="match status" value="1"/>
</dbReference>
<dbReference type="InterPro" id="IPR035965">
    <property type="entry name" value="PAS-like_dom_sf"/>
</dbReference>
<feature type="domain" description="Histidine kinase" evidence="5">
    <location>
        <begin position="625"/>
        <end position="846"/>
    </location>
</feature>
<dbReference type="Gene3D" id="1.10.287.130">
    <property type="match status" value="1"/>
</dbReference>
<dbReference type="InterPro" id="IPR013655">
    <property type="entry name" value="PAS_fold_3"/>
</dbReference>
<proteinExistence type="predicted"/>
<dbReference type="InterPro" id="IPR000700">
    <property type="entry name" value="PAS-assoc_C"/>
</dbReference>
<dbReference type="Pfam" id="PF02518">
    <property type="entry name" value="HATPase_c"/>
    <property type="match status" value="1"/>
</dbReference>
<feature type="domain" description="PAC" evidence="8">
    <location>
        <begin position="555"/>
        <end position="607"/>
    </location>
</feature>
<dbReference type="eggNOG" id="COG2205">
    <property type="taxonomic scope" value="Bacteria"/>
</dbReference>
<dbReference type="SMART" id="SM00086">
    <property type="entry name" value="PAC"/>
    <property type="match status" value="4"/>
</dbReference>
<evidence type="ECO:0000259" key="5">
    <source>
        <dbReference type="PROSITE" id="PS50109"/>
    </source>
</evidence>
<feature type="domain" description="PAS" evidence="7">
    <location>
        <begin position="121"/>
        <end position="176"/>
    </location>
</feature>
<dbReference type="InterPro" id="IPR001789">
    <property type="entry name" value="Sig_transdc_resp-reg_receiver"/>
</dbReference>
<dbReference type="PROSITE" id="PS50110">
    <property type="entry name" value="RESPONSE_REGULATORY"/>
    <property type="match status" value="1"/>
</dbReference>
<dbReference type="eggNOG" id="COG0784">
    <property type="taxonomic scope" value="Bacteria"/>
</dbReference>
<dbReference type="CDD" id="cd16922">
    <property type="entry name" value="HATPase_EvgS-ArcB-TorS-like"/>
    <property type="match status" value="1"/>
</dbReference>
<gene>
    <name evidence="9" type="ORF">EL17_10280</name>
</gene>
<dbReference type="SMART" id="SM00387">
    <property type="entry name" value="HATPase_c"/>
    <property type="match status" value="1"/>
</dbReference>
<feature type="domain" description="Response regulatory" evidence="6">
    <location>
        <begin position="870"/>
        <end position="983"/>
    </location>
</feature>
<dbReference type="InterPro" id="IPR005467">
    <property type="entry name" value="His_kinase_dom"/>
</dbReference>
<dbReference type="STRING" id="1048983.EL17_10280"/>
<dbReference type="CDD" id="cd00130">
    <property type="entry name" value="PAS"/>
    <property type="match status" value="1"/>
</dbReference>
<reference evidence="9 10" key="1">
    <citation type="submission" date="2014-04" db="EMBL/GenBank/DDBJ databases">
        <title>Characterization and application of a salt tolerant electro-active bacterium.</title>
        <authorList>
            <person name="Yang L."/>
            <person name="Wei S."/>
            <person name="Tay Q.X.M."/>
        </authorList>
    </citation>
    <scope>NUCLEOTIDE SEQUENCE [LARGE SCALE GENOMIC DNA]</scope>
    <source>
        <strain evidence="9 10">LY1</strain>
    </source>
</reference>